<evidence type="ECO:0000313" key="2">
    <source>
        <dbReference type="Proteomes" id="UP000460318"/>
    </source>
</evidence>
<accession>A0A7X3IL44</accession>
<protein>
    <submittedName>
        <fullName evidence="1">Uncharacterized protein</fullName>
    </submittedName>
</protein>
<keyword evidence="2" id="KW-1185">Reference proteome</keyword>
<reference evidence="1 2" key="1">
    <citation type="submission" date="2019-12" db="EMBL/GenBank/DDBJ databases">
        <title>Paenibacillus sp. nov., an endophytic bacterium isolated from the stem of Dendrobium.</title>
        <authorList>
            <person name="Zhao R."/>
        </authorList>
    </citation>
    <scope>NUCLEOTIDE SEQUENCE [LARGE SCALE GENOMIC DNA]</scope>
    <source>
        <strain evidence="1 2">HJL G12</strain>
    </source>
</reference>
<dbReference type="EMBL" id="WUBI01000003">
    <property type="protein sequence ID" value="MWV45625.1"/>
    <property type="molecule type" value="Genomic_DNA"/>
</dbReference>
<comment type="caution">
    <text evidence="1">The sequence shown here is derived from an EMBL/GenBank/DDBJ whole genome shotgun (WGS) entry which is preliminary data.</text>
</comment>
<dbReference type="AlphaFoldDB" id="A0A7X3IL44"/>
<evidence type="ECO:0000313" key="1">
    <source>
        <dbReference type="EMBL" id="MWV45625.1"/>
    </source>
</evidence>
<gene>
    <name evidence="1" type="ORF">GRF59_18590</name>
</gene>
<organism evidence="1 2">
    <name type="scientific">Paenibacillus dendrobii</name>
    <dbReference type="NCBI Taxonomy" id="2691084"/>
    <lineage>
        <taxon>Bacteria</taxon>
        <taxon>Bacillati</taxon>
        <taxon>Bacillota</taxon>
        <taxon>Bacilli</taxon>
        <taxon>Bacillales</taxon>
        <taxon>Paenibacillaceae</taxon>
        <taxon>Paenibacillus</taxon>
    </lineage>
</organism>
<dbReference type="SUPFAM" id="SSF46785">
    <property type="entry name" value="Winged helix' DNA-binding domain"/>
    <property type="match status" value="1"/>
</dbReference>
<dbReference type="Proteomes" id="UP000460318">
    <property type="component" value="Unassembled WGS sequence"/>
</dbReference>
<sequence>MRADMQNLFMGIHMLYHAHTKDLTVRDMEPELERHGYKVGEREVKKELEHLTELNFLTAHGDEYSLTGTGIEEFKEIQMMLKELCGEVLEPVQKSEKERTEA</sequence>
<dbReference type="RefSeq" id="WP_160499230.1">
    <property type="nucleotide sequence ID" value="NZ_WUBI01000003.1"/>
</dbReference>
<dbReference type="InterPro" id="IPR036390">
    <property type="entry name" value="WH_DNA-bd_sf"/>
</dbReference>
<proteinExistence type="predicted"/>
<name>A0A7X3IL44_9BACL</name>